<proteinExistence type="predicted"/>
<reference evidence="2" key="1">
    <citation type="submission" date="2014-09" db="EMBL/GenBank/DDBJ databases">
        <authorList>
            <person name="Magalhaes I.L.F."/>
            <person name="Oliveira U."/>
            <person name="Santos F.R."/>
            <person name="Vidigal T.H.D.A."/>
            <person name="Brescovit A.D."/>
            <person name="Santos A.J."/>
        </authorList>
    </citation>
    <scope>NUCLEOTIDE SEQUENCE</scope>
    <source>
        <tissue evidence="2">Shoot tissue taken approximately 20 cm above the soil surface</tissue>
    </source>
</reference>
<evidence type="ECO:0000256" key="1">
    <source>
        <dbReference type="SAM" id="MobiDB-lite"/>
    </source>
</evidence>
<dbReference type="EMBL" id="GBRH01238205">
    <property type="protein sequence ID" value="JAD59690.1"/>
    <property type="molecule type" value="Transcribed_RNA"/>
</dbReference>
<feature type="compositionally biased region" description="Basic residues" evidence="1">
    <location>
        <begin position="59"/>
        <end position="68"/>
    </location>
</feature>
<feature type="region of interest" description="Disordered" evidence="1">
    <location>
        <begin position="1"/>
        <end position="68"/>
    </location>
</feature>
<accession>A0A0A9BEP0</accession>
<feature type="compositionally biased region" description="Polar residues" evidence="1">
    <location>
        <begin position="1"/>
        <end position="20"/>
    </location>
</feature>
<dbReference type="AlphaFoldDB" id="A0A0A9BEP0"/>
<feature type="compositionally biased region" description="Polar residues" evidence="1">
    <location>
        <begin position="41"/>
        <end position="58"/>
    </location>
</feature>
<sequence length="68" mass="6989">MEPQGTITAAVTSNGASASKSGGRAERGGIASGRPTPSPVGDTTSFQARRGSSPSTSWRRSRARWPPC</sequence>
<organism evidence="2">
    <name type="scientific">Arundo donax</name>
    <name type="common">Giant reed</name>
    <name type="synonym">Donax arundinaceus</name>
    <dbReference type="NCBI Taxonomy" id="35708"/>
    <lineage>
        <taxon>Eukaryota</taxon>
        <taxon>Viridiplantae</taxon>
        <taxon>Streptophyta</taxon>
        <taxon>Embryophyta</taxon>
        <taxon>Tracheophyta</taxon>
        <taxon>Spermatophyta</taxon>
        <taxon>Magnoliopsida</taxon>
        <taxon>Liliopsida</taxon>
        <taxon>Poales</taxon>
        <taxon>Poaceae</taxon>
        <taxon>PACMAD clade</taxon>
        <taxon>Arundinoideae</taxon>
        <taxon>Arundineae</taxon>
        <taxon>Arundo</taxon>
    </lineage>
</organism>
<protein>
    <submittedName>
        <fullName evidence="2">Uncharacterized protein</fullName>
    </submittedName>
</protein>
<reference evidence="2" key="2">
    <citation type="journal article" date="2015" name="Data Brief">
        <title>Shoot transcriptome of the giant reed, Arundo donax.</title>
        <authorList>
            <person name="Barrero R.A."/>
            <person name="Guerrero F.D."/>
            <person name="Moolhuijzen P."/>
            <person name="Goolsby J.A."/>
            <person name="Tidwell J."/>
            <person name="Bellgard S.E."/>
            <person name="Bellgard M.I."/>
        </authorList>
    </citation>
    <scope>NUCLEOTIDE SEQUENCE</scope>
    <source>
        <tissue evidence="2">Shoot tissue taken approximately 20 cm above the soil surface</tissue>
    </source>
</reference>
<name>A0A0A9BEP0_ARUDO</name>
<evidence type="ECO:0000313" key="2">
    <source>
        <dbReference type="EMBL" id="JAD59690.1"/>
    </source>
</evidence>